<dbReference type="EMBL" id="FXUL01000029">
    <property type="protein sequence ID" value="SMP78754.1"/>
    <property type="molecule type" value="Genomic_DNA"/>
</dbReference>
<dbReference type="Proteomes" id="UP001158049">
    <property type="component" value="Unassembled WGS sequence"/>
</dbReference>
<dbReference type="PANTHER" id="PTHR38687:SF1">
    <property type="entry name" value="CELL DIVISION PROTEIN DEDD"/>
    <property type="match status" value="1"/>
</dbReference>
<dbReference type="InterPro" id="IPR052521">
    <property type="entry name" value="Cell_div_SPOR-domain"/>
</dbReference>
<feature type="transmembrane region" description="Helical" evidence="2">
    <location>
        <begin position="12"/>
        <end position="34"/>
    </location>
</feature>
<organism evidence="4 5">
    <name type="scientific">Noviherbaspirillum suwonense</name>
    <dbReference type="NCBI Taxonomy" id="1224511"/>
    <lineage>
        <taxon>Bacteria</taxon>
        <taxon>Pseudomonadati</taxon>
        <taxon>Pseudomonadota</taxon>
        <taxon>Betaproteobacteria</taxon>
        <taxon>Burkholderiales</taxon>
        <taxon>Oxalobacteraceae</taxon>
        <taxon>Noviherbaspirillum</taxon>
    </lineage>
</organism>
<dbReference type="InterPro" id="IPR007730">
    <property type="entry name" value="SPOR-like_dom"/>
</dbReference>
<gene>
    <name evidence="4" type="ORF">SAMN06295970_12953</name>
</gene>
<keyword evidence="2" id="KW-0472">Membrane</keyword>
<dbReference type="PROSITE" id="PS51724">
    <property type="entry name" value="SPOR"/>
    <property type="match status" value="1"/>
</dbReference>
<comment type="caution">
    <text evidence="4">The sequence shown here is derived from an EMBL/GenBank/DDBJ whole genome shotgun (WGS) entry which is preliminary data.</text>
</comment>
<dbReference type="RefSeq" id="WP_283445157.1">
    <property type="nucleotide sequence ID" value="NZ_FXUL01000029.1"/>
</dbReference>
<evidence type="ECO:0000259" key="3">
    <source>
        <dbReference type="PROSITE" id="PS51724"/>
    </source>
</evidence>
<feature type="region of interest" description="Disordered" evidence="1">
    <location>
        <begin position="44"/>
        <end position="121"/>
    </location>
</feature>
<dbReference type="GO" id="GO:0051301">
    <property type="term" value="P:cell division"/>
    <property type="evidence" value="ECO:0007669"/>
    <property type="project" value="UniProtKB-KW"/>
</dbReference>
<keyword evidence="4" id="KW-0131">Cell cycle</keyword>
<protein>
    <submittedName>
        <fullName evidence="4">Cell division protein FtsN</fullName>
    </submittedName>
</protein>
<dbReference type="InterPro" id="IPR036680">
    <property type="entry name" value="SPOR-like_sf"/>
</dbReference>
<feature type="compositionally biased region" description="Basic and acidic residues" evidence="1">
    <location>
        <begin position="88"/>
        <end position="103"/>
    </location>
</feature>
<reference evidence="4 5" key="1">
    <citation type="submission" date="2017-05" db="EMBL/GenBank/DDBJ databases">
        <authorList>
            <person name="Varghese N."/>
            <person name="Submissions S."/>
        </authorList>
    </citation>
    <scope>NUCLEOTIDE SEQUENCE [LARGE SCALE GENOMIC DNA]</scope>
    <source>
        <strain evidence="4 5">DSM 26001</strain>
    </source>
</reference>
<keyword evidence="5" id="KW-1185">Reference proteome</keyword>
<feature type="domain" description="SPOR" evidence="3">
    <location>
        <begin position="155"/>
        <end position="234"/>
    </location>
</feature>
<proteinExistence type="predicted"/>
<dbReference type="Gene3D" id="3.30.70.1070">
    <property type="entry name" value="Sporulation related repeat"/>
    <property type="match status" value="1"/>
</dbReference>
<evidence type="ECO:0000256" key="1">
    <source>
        <dbReference type="SAM" id="MobiDB-lite"/>
    </source>
</evidence>
<dbReference type="Pfam" id="PF05036">
    <property type="entry name" value="SPOR"/>
    <property type="match status" value="1"/>
</dbReference>
<evidence type="ECO:0000256" key="2">
    <source>
        <dbReference type="SAM" id="Phobius"/>
    </source>
</evidence>
<keyword evidence="4" id="KW-0132">Cell division</keyword>
<keyword evidence="2" id="KW-1133">Transmembrane helix</keyword>
<feature type="compositionally biased region" description="Basic and acidic residues" evidence="1">
    <location>
        <begin position="46"/>
        <end position="57"/>
    </location>
</feature>
<dbReference type="PANTHER" id="PTHR38687">
    <property type="entry name" value="CELL DIVISION PROTEIN DEDD-RELATED"/>
    <property type="match status" value="1"/>
</dbReference>
<evidence type="ECO:0000313" key="5">
    <source>
        <dbReference type="Proteomes" id="UP001158049"/>
    </source>
</evidence>
<keyword evidence="2" id="KW-0812">Transmembrane</keyword>
<feature type="compositionally biased region" description="Basic and acidic residues" evidence="1">
    <location>
        <begin position="111"/>
        <end position="121"/>
    </location>
</feature>
<accession>A0ABY1QRE8</accession>
<sequence length="235" mass="25135">MIYQSNRQAGGTILGLIIGLIIGLAIAVGVAITIKNTPLPFVNKLGKQEKTPDRSPDRVVAPNTSNAPPPVAPTGPIDPNKPLYGNREAARQAAKDVPRKSEEEQAVDAEVEAKKAEAQREETRRAEARARAAAAREAAKPAVVERSTVEGAGTVDDKFTYYLQAGAFLERADAENAKAKLALMGLSASIAERKTDNGTLYRVRLGPFGNLETMNRVRSRLGDNGVDVAVVRVPK</sequence>
<evidence type="ECO:0000313" key="4">
    <source>
        <dbReference type="EMBL" id="SMP78754.1"/>
    </source>
</evidence>
<name>A0ABY1QRE8_9BURK</name>
<dbReference type="SUPFAM" id="SSF110997">
    <property type="entry name" value="Sporulation related repeat"/>
    <property type="match status" value="1"/>
</dbReference>